<evidence type="ECO:0000256" key="1">
    <source>
        <dbReference type="SAM" id="MobiDB-lite"/>
    </source>
</evidence>
<feature type="region of interest" description="Disordered" evidence="1">
    <location>
        <begin position="1"/>
        <end position="58"/>
    </location>
</feature>
<accession>A0A9N9ZD18</accession>
<gene>
    <name evidence="3" type="ORF">CSOL1703_00015174</name>
</gene>
<feature type="domain" description="DUF7514" evidence="2">
    <location>
        <begin position="68"/>
        <end position="230"/>
    </location>
</feature>
<reference evidence="3" key="1">
    <citation type="submission" date="2021-10" db="EMBL/GenBank/DDBJ databases">
        <authorList>
            <person name="Piombo E."/>
        </authorList>
    </citation>
    <scope>NUCLEOTIDE SEQUENCE</scope>
</reference>
<dbReference type="AlphaFoldDB" id="A0A9N9ZD18"/>
<feature type="compositionally biased region" description="Polar residues" evidence="1">
    <location>
        <begin position="34"/>
        <end position="44"/>
    </location>
</feature>
<protein>
    <recommendedName>
        <fullName evidence="2">DUF7514 domain-containing protein</fullName>
    </recommendedName>
</protein>
<dbReference type="OrthoDB" id="7873042at2759"/>
<keyword evidence="4" id="KW-1185">Reference proteome</keyword>
<name>A0A9N9ZD18_9HYPO</name>
<sequence length="271" mass="30788">RYPMQSRPPLPPRGQPPQEEEYAPPSGPPPGFHQRQQQNRSSTAGAPPGFPAVPNEPPPAPSAWNEHFFYSNGRPTPVFQAMMKEFFKRLDPRGTGYIAPEVFSKFMEINHFAPDDDVWRRNHHGNLMFAADDMADYELKAAWEAWHFDHKVVVRNARAKQLPYGGMPMLSLNGFIDVMAVEIAAEPDDRIGGLNNALRHYGVWTERGPVPRHVLPSVRAPELQRRVDAAVARSHQAARERLDATEAQARIEARGRQAALDLISDYRYRYY</sequence>
<comment type="caution">
    <text evidence="3">The sequence shown here is derived from an EMBL/GenBank/DDBJ whole genome shotgun (WGS) entry which is preliminary data.</text>
</comment>
<dbReference type="Pfam" id="PF24355">
    <property type="entry name" value="DUF7514"/>
    <property type="match status" value="1"/>
</dbReference>
<dbReference type="EMBL" id="CABFOC020000046">
    <property type="protein sequence ID" value="CAH0053985.1"/>
    <property type="molecule type" value="Genomic_DNA"/>
</dbReference>
<dbReference type="InterPro" id="IPR055936">
    <property type="entry name" value="DUF7514"/>
</dbReference>
<dbReference type="Proteomes" id="UP000775872">
    <property type="component" value="Unassembled WGS sequence"/>
</dbReference>
<evidence type="ECO:0000313" key="4">
    <source>
        <dbReference type="Proteomes" id="UP000775872"/>
    </source>
</evidence>
<evidence type="ECO:0000259" key="2">
    <source>
        <dbReference type="Pfam" id="PF24355"/>
    </source>
</evidence>
<evidence type="ECO:0000313" key="3">
    <source>
        <dbReference type="EMBL" id="CAH0053985.1"/>
    </source>
</evidence>
<feature type="non-terminal residue" evidence="3">
    <location>
        <position position="1"/>
    </location>
</feature>
<organism evidence="3 4">
    <name type="scientific">Clonostachys solani</name>
    <dbReference type="NCBI Taxonomy" id="160281"/>
    <lineage>
        <taxon>Eukaryota</taxon>
        <taxon>Fungi</taxon>
        <taxon>Dikarya</taxon>
        <taxon>Ascomycota</taxon>
        <taxon>Pezizomycotina</taxon>
        <taxon>Sordariomycetes</taxon>
        <taxon>Hypocreomycetidae</taxon>
        <taxon>Hypocreales</taxon>
        <taxon>Bionectriaceae</taxon>
        <taxon>Clonostachys</taxon>
    </lineage>
</organism>
<proteinExistence type="predicted"/>
<feature type="compositionally biased region" description="Pro residues" evidence="1">
    <location>
        <begin position="48"/>
        <end position="58"/>
    </location>
</feature>
<feature type="compositionally biased region" description="Pro residues" evidence="1">
    <location>
        <begin position="1"/>
        <end position="15"/>
    </location>
</feature>